<sequence>VVIYDRRADKTLKKIQLKSLMYMSYSGKEVWGGGHSGKLHCFSMQPDSFGLVSDFDVLYTCSSDRTIHIPCAPPKTLCTLHHAGELSVQAGVLAIASGSGVVEIWRSRR</sequence>
<reference evidence="1" key="2">
    <citation type="submission" date="2025-08" db="UniProtKB">
        <authorList>
            <consortium name="Ensembl"/>
        </authorList>
    </citation>
    <scope>IDENTIFICATION</scope>
</reference>
<protein>
    <recommendedName>
        <fullName evidence="3">F-box and WD repeat domain containing 9</fullName>
    </recommendedName>
</protein>
<name>A0A672G450_SALFA</name>
<dbReference type="SUPFAM" id="SSF50978">
    <property type="entry name" value="WD40 repeat-like"/>
    <property type="match status" value="1"/>
</dbReference>
<keyword evidence="2" id="KW-1185">Reference proteome</keyword>
<dbReference type="InParanoid" id="A0A672G450"/>
<evidence type="ECO:0000313" key="2">
    <source>
        <dbReference type="Proteomes" id="UP000472267"/>
    </source>
</evidence>
<dbReference type="InterPro" id="IPR036322">
    <property type="entry name" value="WD40_repeat_dom_sf"/>
</dbReference>
<proteinExistence type="predicted"/>
<accession>A0A672G450</accession>
<dbReference type="Ensembl" id="ENSSFAT00005014301.1">
    <property type="protein sequence ID" value="ENSSFAP00005013723.1"/>
    <property type="gene ID" value="ENSSFAG00005007455.1"/>
</dbReference>
<dbReference type="AlphaFoldDB" id="A0A672G450"/>
<evidence type="ECO:0008006" key="3">
    <source>
        <dbReference type="Google" id="ProtNLM"/>
    </source>
</evidence>
<dbReference type="Proteomes" id="UP000472267">
    <property type="component" value="Chromosome 4"/>
</dbReference>
<reference evidence="1" key="3">
    <citation type="submission" date="2025-09" db="UniProtKB">
        <authorList>
            <consortium name="Ensembl"/>
        </authorList>
    </citation>
    <scope>IDENTIFICATION</scope>
</reference>
<organism evidence="1 2">
    <name type="scientific">Salarias fasciatus</name>
    <name type="common">Jewelled blenny</name>
    <name type="synonym">Blennius fasciatus</name>
    <dbReference type="NCBI Taxonomy" id="181472"/>
    <lineage>
        <taxon>Eukaryota</taxon>
        <taxon>Metazoa</taxon>
        <taxon>Chordata</taxon>
        <taxon>Craniata</taxon>
        <taxon>Vertebrata</taxon>
        <taxon>Euteleostomi</taxon>
        <taxon>Actinopterygii</taxon>
        <taxon>Neopterygii</taxon>
        <taxon>Teleostei</taxon>
        <taxon>Neoteleostei</taxon>
        <taxon>Acanthomorphata</taxon>
        <taxon>Ovalentaria</taxon>
        <taxon>Blenniimorphae</taxon>
        <taxon>Blenniiformes</taxon>
        <taxon>Blennioidei</taxon>
        <taxon>Blenniidae</taxon>
        <taxon>Salariinae</taxon>
        <taxon>Salarias</taxon>
    </lineage>
</organism>
<evidence type="ECO:0000313" key="1">
    <source>
        <dbReference type="Ensembl" id="ENSSFAP00005013723.1"/>
    </source>
</evidence>
<reference evidence="1" key="1">
    <citation type="submission" date="2019-06" db="EMBL/GenBank/DDBJ databases">
        <authorList>
            <consortium name="Wellcome Sanger Institute Data Sharing"/>
        </authorList>
    </citation>
    <scope>NUCLEOTIDE SEQUENCE [LARGE SCALE GENOMIC DNA]</scope>
</reference>